<evidence type="ECO:0000256" key="1">
    <source>
        <dbReference type="SAM" id="MobiDB-lite"/>
    </source>
</evidence>
<evidence type="ECO:0000313" key="2">
    <source>
        <dbReference type="EMBL" id="MED6200321.1"/>
    </source>
</evidence>
<sequence length="200" mass="23070">MGNGIIYYEIEKHKKYEDSNESVDSDFAIMKTRRYHFDDEPFIHPLHSVRFDPDRPYELPVESLLALRCRNPSKKKDPSPQESGQQGQEGARQLKSWELIPPSETWMYDGDDVEGKKASKEVLERVDGAKGIEEEDVDVDEDYLMYLEELRRHLEYSPVHSSQAFAQHPSDDTQSLSSDAHNQPSYDLFSVWPPPIGPSQ</sequence>
<organism evidence="2 3">
    <name type="scientific">Stylosanthes scabra</name>
    <dbReference type="NCBI Taxonomy" id="79078"/>
    <lineage>
        <taxon>Eukaryota</taxon>
        <taxon>Viridiplantae</taxon>
        <taxon>Streptophyta</taxon>
        <taxon>Embryophyta</taxon>
        <taxon>Tracheophyta</taxon>
        <taxon>Spermatophyta</taxon>
        <taxon>Magnoliopsida</taxon>
        <taxon>eudicotyledons</taxon>
        <taxon>Gunneridae</taxon>
        <taxon>Pentapetalae</taxon>
        <taxon>rosids</taxon>
        <taxon>fabids</taxon>
        <taxon>Fabales</taxon>
        <taxon>Fabaceae</taxon>
        <taxon>Papilionoideae</taxon>
        <taxon>50 kb inversion clade</taxon>
        <taxon>dalbergioids sensu lato</taxon>
        <taxon>Dalbergieae</taxon>
        <taxon>Pterocarpus clade</taxon>
        <taxon>Stylosanthes</taxon>
    </lineage>
</organism>
<feature type="compositionally biased region" description="Polar residues" evidence="1">
    <location>
        <begin position="172"/>
        <end position="185"/>
    </location>
</feature>
<reference evidence="2 3" key="1">
    <citation type="journal article" date="2023" name="Plants (Basel)">
        <title>Bridging the Gap: Combining Genomics and Transcriptomics Approaches to Understand Stylosanthes scabra, an Orphan Legume from the Brazilian Caatinga.</title>
        <authorList>
            <person name="Ferreira-Neto J.R.C."/>
            <person name="da Silva M.D."/>
            <person name="Binneck E."/>
            <person name="de Melo N.F."/>
            <person name="da Silva R.H."/>
            <person name="de Melo A.L.T.M."/>
            <person name="Pandolfi V."/>
            <person name="Bustamante F.O."/>
            <person name="Brasileiro-Vidal A.C."/>
            <person name="Benko-Iseppon A.M."/>
        </authorList>
    </citation>
    <scope>NUCLEOTIDE SEQUENCE [LARGE SCALE GENOMIC DNA]</scope>
    <source>
        <tissue evidence="2">Leaves</tissue>
    </source>
</reference>
<keyword evidence="3" id="KW-1185">Reference proteome</keyword>
<gene>
    <name evidence="2" type="ORF">PIB30_083962</name>
</gene>
<comment type="caution">
    <text evidence="2">The sequence shown here is derived from an EMBL/GenBank/DDBJ whole genome shotgun (WGS) entry which is preliminary data.</text>
</comment>
<protein>
    <submittedName>
        <fullName evidence="2">Uncharacterized protein</fullName>
    </submittedName>
</protein>
<proteinExistence type="predicted"/>
<accession>A0ABU6XSK9</accession>
<dbReference type="Proteomes" id="UP001341840">
    <property type="component" value="Unassembled WGS sequence"/>
</dbReference>
<feature type="compositionally biased region" description="Low complexity" evidence="1">
    <location>
        <begin position="80"/>
        <end position="90"/>
    </location>
</feature>
<evidence type="ECO:0000313" key="3">
    <source>
        <dbReference type="Proteomes" id="UP001341840"/>
    </source>
</evidence>
<dbReference type="EMBL" id="JASCZI010212795">
    <property type="protein sequence ID" value="MED6200321.1"/>
    <property type="molecule type" value="Genomic_DNA"/>
</dbReference>
<feature type="region of interest" description="Disordered" evidence="1">
    <location>
        <begin position="69"/>
        <end position="96"/>
    </location>
</feature>
<name>A0ABU6XSK9_9FABA</name>
<feature type="region of interest" description="Disordered" evidence="1">
    <location>
        <begin position="161"/>
        <end position="200"/>
    </location>
</feature>